<comment type="caution">
    <text evidence="2">The sequence shown here is derived from an EMBL/GenBank/DDBJ whole genome shotgun (WGS) entry which is preliminary data.</text>
</comment>
<evidence type="ECO:0000313" key="3">
    <source>
        <dbReference type="Proteomes" id="UP000215596"/>
    </source>
</evidence>
<accession>A0A268EPZ3</accession>
<sequence length="171" mass="19821">MKKSAWRMVLFTIIVLMMTTTSGMASSNSYEPVPEASNQQAVYIHSLDIRGGQLYLDVDPITWYEGEEADKVFRERVQDPEMTEAPDGYYIVNDTEEHITLPVDEHAEILLQIYDRTGQWEDVQIVWNEKVALSRFGELFANDELVDMKWFPYHITVKDGVVVKVIQQYIP</sequence>
<evidence type="ECO:0000313" key="2">
    <source>
        <dbReference type="EMBL" id="PAD75166.1"/>
    </source>
</evidence>
<proteinExistence type="predicted"/>
<dbReference type="Proteomes" id="UP000215596">
    <property type="component" value="Unassembled WGS sequence"/>
</dbReference>
<feature type="signal peptide" evidence="1">
    <location>
        <begin position="1"/>
        <end position="25"/>
    </location>
</feature>
<dbReference type="AlphaFoldDB" id="A0A268EPZ3"/>
<organism evidence="2 3">
    <name type="scientific">Paenibacillus campinasensis</name>
    <dbReference type="NCBI Taxonomy" id="66347"/>
    <lineage>
        <taxon>Bacteria</taxon>
        <taxon>Bacillati</taxon>
        <taxon>Bacillota</taxon>
        <taxon>Bacilli</taxon>
        <taxon>Bacillales</taxon>
        <taxon>Paenibacillaceae</taxon>
        <taxon>Paenibacillus</taxon>
    </lineage>
</organism>
<reference evidence="2 3" key="1">
    <citation type="submission" date="2017-07" db="EMBL/GenBank/DDBJ databases">
        <title>Isolation and whole genome analysis of endospore-forming bacteria from heroin.</title>
        <authorList>
            <person name="Kalinowski J."/>
            <person name="Ahrens B."/>
            <person name="Al-Dilaimi A."/>
            <person name="Winkler A."/>
            <person name="Wibberg D."/>
            <person name="Schleenbecker U."/>
            <person name="Ruckert C."/>
            <person name="Wolfel R."/>
            <person name="Grass G."/>
        </authorList>
    </citation>
    <scope>NUCLEOTIDE SEQUENCE [LARGE SCALE GENOMIC DNA]</scope>
    <source>
        <strain evidence="2 3">7537-G1</strain>
    </source>
</reference>
<dbReference type="RefSeq" id="WP_095266252.1">
    <property type="nucleotide sequence ID" value="NZ_NPBY01000047.1"/>
</dbReference>
<evidence type="ECO:0000256" key="1">
    <source>
        <dbReference type="SAM" id="SignalP"/>
    </source>
</evidence>
<name>A0A268EPZ3_9BACL</name>
<protein>
    <submittedName>
        <fullName evidence="2">Uncharacterized protein</fullName>
    </submittedName>
</protein>
<feature type="chain" id="PRO_5038749095" evidence="1">
    <location>
        <begin position="26"/>
        <end position="171"/>
    </location>
</feature>
<dbReference type="OrthoDB" id="2678247at2"/>
<keyword evidence="1" id="KW-0732">Signal</keyword>
<gene>
    <name evidence="2" type="ORF">CHH67_16240</name>
</gene>
<dbReference type="EMBL" id="NPBY01000047">
    <property type="protein sequence ID" value="PAD75166.1"/>
    <property type="molecule type" value="Genomic_DNA"/>
</dbReference>